<dbReference type="InterPro" id="IPR006486">
    <property type="entry name" value="PYST_A"/>
</dbReference>
<dbReference type="EMBL" id="LR215062">
    <property type="protein sequence ID" value="VEV55616.1"/>
    <property type="molecule type" value="Genomic_DNA"/>
</dbReference>
<dbReference type="Proteomes" id="UP000290582">
    <property type="component" value="Chromosome PVVCY_06"/>
</dbReference>
<evidence type="ECO:0000313" key="4">
    <source>
        <dbReference type="Proteomes" id="UP000290582"/>
    </source>
</evidence>
<keyword evidence="2" id="KW-0732">Signal</keyword>
<feature type="region of interest" description="Disordered" evidence="1">
    <location>
        <begin position="29"/>
        <end position="54"/>
    </location>
</feature>
<organism evidence="3 4">
    <name type="scientific">Plasmodium vinckei vinckei</name>
    <dbReference type="NCBI Taxonomy" id="54757"/>
    <lineage>
        <taxon>Eukaryota</taxon>
        <taxon>Sar</taxon>
        <taxon>Alveolata</taxon>
        <taxon>Apicomplexa</taxon>
        <taxon>Aconoidasida</taxon>
        <taxon>Haemosporida</taxon>
        <taxon>Plasmodiidae</taxon>
        <taxon>Plasmodium</taxon>
        <taxon>Plasmodium (Vinckeia)</taxon>
    </lineage>
</organism>
<dbReference type="KEGG" id="pvv:PVVCY_0602420"/>
<gene>
    <name evidence="3" type="ORF">PVVCY_0602420</name>
</gene>
<reference evidence="3 4" key="1">
    <citation type="submission" date="2019-01" db="EMBL/GenBank/DDBJ databases">
        <authorList>
            <person name="Ramaprasad A."/>
        </authorList>
    </citation>
    <scope>NUCLEOTIDE SEQUENCE [LARGE SCALE GENOMIC DNA]</scope>
</reference>
<dbReference type="AlphaFoldDB" id="A0A449BQ75"/>
<feature type="compositionally biased region" description="Basic residues" evidence="1">
    <location>
        <begin position="34"/>
        <end position="45"/>
    </location>
</feature>
<evidence type="ECO:0000256" key="1">
    <source>
        <dbReference type="SAM" id="MobiDB-lite"/>
    </source>
</evidence>
<evidence type="ECO:0000256" key="2">
    <source>
        <dbReference type="SAM" id="SignalP"/>
    </source>
</evidence>
<dbReference type="VEuPathDB" id="PlasmoDB:PVVCY_0602420"/>
<accession>A0A449BQ75</accession>
<dbReference type="OrthoDB" id="371613at2759"/>
<protein>
    <submittedName>
        <fullName evidence="3">Fam-a protein</fullName>
    </submittedName>
</protein>
<proteinExistence type="predicted"/>
<evidence type="ECO:0000313" key="3">
    <source>
        <dbReference type="EMBL" id="VEV55616.1"/>
    </source>
</evidence>
<feature type="region of interest" description="Disordered" evidence="1">
    <location>
        <begin position="212"/>
        <end position="231"/>
    </location>
</feature>
<feature type="chain" id="PRO_5018977937" evidence="2">
    <location>
        <begin position="26"/>
        <end position="305"/>
    </location>
</feature>
<feature type="signal peptide" evidence="2">
    <location>
        <begin position="1"/>
        <end position="25"/>
    </location>
</feature>
<sequence>MNSKYIKIVFLVMGLFAYASNKAFAAESGANQSVKKKSTRSKSSSKKGTSSKSKDSKYIQNGVYVIPSCTDSEEIRKASELMSEVINQIQYHDTKGGYNITQKHDKDTTMQYKNILGDESIQKVDIRIRGSHQYNDIIQMLCKCHNVIEFGDIRVKGRAILRYTPSLIMIKQRYTNRSKTESDKFYALFSKVEISSNETIIAYASADVNTKNDPIQKKDEDNTSIAEDSSSNADVSEDMTIVETKKQKVANIFGFIIKKEDNFIHITHISSVNGQAPFSHNYVIQVIRTNKLADIIRLRDPYKLS</sequence>
<dbReference type="RefSeq" id="XP_008625598.2">
    <property type="nucleotide sequence ID" value="XM_008627376.2"/>
</dbReference>
<name>A0A449BQ75_PLAVN</name>
<dbReference type="GeneID" id="19961937"/>
<dbReference type="NCBIfam" id="TIGR01599">
    <property type="entry name" value="PYST-A"/>
    <property type="match status" value="1"/>
</dbReference>